<keyword evidence="2" id="KW-0813">Transport</keyword>
<feature type="transmembrane region" description="Helical" evidence="7">
    <location>
        <begin position="235"/>
        <end position="263"/>
    </location>
</feature>
<evidence type="ECO:0000256" key="7">
    <source>
        <dbReference type="SAM" id="Phobius"/>
    </source>
</evidence>
<evidence type="ECO:0000256" key="5">
    <source>
        <dbReference type="ARBA" id="ARBA00023065"/>
    </source>
</evidence>
<evidence type="ECO:0000259" key="8">
    <source>
        <dbReference type="Pfam" id="PF00999"/>
    </source>
</evidence>
<dbReference type="InterPro" id="IPR006153">
    <property type="entry name" value="Cation/H_exchanger_TM"/>
</dbReference>
<accession>A4G9E3</accession>
<evidence type="ECO:0000256" key="4">
    <source>
        <dbReference type="ARBA" id="ARBA00022989"/>
    </source>
</evidence>
<organism evidence="9 10">
    <name type="scientific">Herminiimonas arsenicoxydans</name>
    <dbReference type="NCBI Taxonomy" id="204773"/>
    <lineage>
        <taxon>Bacteria</taxon>
        <taxon>Pseudomonadati</taxon>
        <taxon>Pseudomonadota</taxon>
        <taxon>Betaproteobacteria</taxon>
        <taxon>Burkholderiales</taxon>
        <taxon>Oxalobacteraceae</taxon>
        <taxon>Herminiimonas</taxon>
    </lineage>
</organism>
<dbReference type="eggNOG" id="COG0475">
    <property type="taxonomic scope" value="Bacteria"/>
</dbReference>
<keyword evidence="4 7" id="KW-1133">Transmembrane helix</keyword>
<dbReference type="EMBL" id="CU207211">
    <property type="protein sequence ID" value="CAL63130.1"/>
    <property type="molecule type" value="Genomic_DNA"/>
</dbReference>
<dbReference type="Proteomes" id="UP000006697">
    <property type="component" value="Chromosome"/>
</dbReference>
<name>A4G9E3_HERAR</name>
<gene>
    <name evidence="9" type="ordered locus">HEAR3021</name>
</gene>
<dbReference type="GO" id="GO:0016020">
    <property type="term" value="C:membrane"/>
    <property type="evidence" value="ECO:0007669"/>
    <property type="project" value="UniProtKB-SubCell"/>
</dbReference>
<dbReference type="STRING" id="204773.HEAR3021"/>
<evidence type="ECO:0000256" key="1">
    <source>
        <dbReference type="ARBA" id="ARBA00004141"/>
    </source>
</evidence>
<keyword evidence="5" id="KW-0406">Ion transport</keyword>
<feature type="transmembrane region" description="Helical" evidence="7">
    <location>
        <begin position="106"/>
        <end position="128"/>
    </location>
</feature>
<feature type="transmembrane region" description="Helical" evidence="7">
    <location>
        <begin position="33"/>
        <end position="56"/>
    </location>
</feature>
<feature type="transmembrane region" description="Helical" evidence="7">
    <location>
        <begin position="275"/>
        <end position="291"/>
    </location>
</feature>
<dbReference type="GO" id="GO:0015297">
    <property type="term" value="F:antiporter activity"/>
    <property type="evidence" value="ECO:0007669"/>
    <property type="project" value="InterPro"/>
</dbReference>
<comment type="subcellular location">
    <subcellularLocation>
        <location evidence="1">Membrane</location>
        <topology evidence="1">Multi-pass membrane protein</topology>
    </subcellularLocation>
</comment>
<dbReference type="InterPro" id="IPR038770">
    <property type="entry name" value="Na+/solute_symporter_sf"/>
</dbReference>
<dbReference type="Pfam" id="PF00999">
    <property type="entry name" value="Na_H_Exchanger"/>
    <property type="match status" value="1"/>
</dbReference>
<dbReference type="PANTHER" id="PTHR32468:SF0">
    <property type="entry name" value="K(+)_H(+) ANTIPORTER 1"/>
    <property type="match status" value="1"/>
</dbReference>
<feature type="transmembrane region" description="Helical" evidence="7">
    <location>
        <begin position="338"/>
        <end position="360"/>
    </location>
</feature>
<feature type="domain" description="Cation/H+ exchanger transmembrane" evidence="8">
    <location>
        <begin position="18"/>
        <end position="384"/>
    </location>
</feature>
<dbReference type="KEGG" id="har:HEAR3021"/>
<feature type="transmembrane region" description="Helical" evidence="7">
    <location>
        <begin position="6"/>
        <end position="26"/>
    </location>
</feature>
<protein>
    <submittedName>
        <fullName evidence="9">Sodium/hydrogen exchanger family protein</fullName>
    </submittedName>
</protein>
<dbReference type="HOGENOM" id="CLU_005126_7_0_4"/>
<evidence type="ECO:0000256" key="3">
    <source>
        <dbReference type="ARBA" id="ARBA00022692"/>
    </source>
</evidence>
<reference evidence="9 10" key="1">
    <citation type="journal article" date="2007" name="PLoS Genet.">
        <title>A tale of two oxidation states: bacterial colonization of arsenic-rich environments.</title>
        <authorList>
            <person name="Muller D."/>
            <person name="Medigue C."/>
            <person name="Koechler S."/>
            <person name="Barbe V."/>
            <person name="Barakat M."/>
            <person name="Talla E."/>
            <person name="Bonnefoy V."/>
            <person name="Krin E."/>
            <person name="Arsene-Ploetze F."/>
            <person name="Carapito C."/>
            <person name="Chandler M."/>
            <person name="Cournoyer B."/>
            <person name="Cruveiller S."/>
            <person name="Dossat C."/>
            <person name="Duval S."/>
            <person name="Heymann M."/>
            <person name="Leize E."/>
            <person name="Lieutaud A."/>
            <person name="Lievremont D."/>
            <person name="Makita Y."/>
            <person name="Mangenot S."/>
            <person name="Nitschke W."/>
            <person name="Ortet P."/>
            <person name="Perdrial N."/>
            <person name="Schoepp B."/>
            <person name="Siguier N."/>
            <person name="Simeonova D.D."/>
            <person name="Rouy Z."/>
            <person name="Segurens B."/>
            <person name="Turlin E."/>
            <person name="Vallenet D."/>
            <person name="Van Dorsselaer A."/>
            <person name="Weiss S."/>
            <person name="Weissenbach J."/>
            <person name="Lett M.C."/>
            <person name="Danchin A."/>
            <person name="Bertin P.N."/>
        </authorList>
    </citation>
    <scope>NUCLEOTIDE SEQUENCE [LARGE SCALE GENOMIC DNA]</scope>
    <source>
        <strain evidence="10">ULPAs1</strain>
    </source>
</reference>
<evidence type="ECO:0000313" key="10">
    <source>
        <dbReference type="Proteomes" id="UP000006697"/>
    </source>
</evidence>
<dbReference type="GO" id="GO:1902600">
    <property type="term" value="P:proton transmembrane transport"/>
    <property type="evidence" value="ECO:0007669"/>
    <property type="project" value="InterPro"/>
</dbReference>
<dbReference type="PANTHER" id="PTHR32468">
    <property type="entry name" value="CATION/H + ANTIPORTER"/>
    <property type="match status" value="1"/>
</dbReference>
<evidence type="ECO:0000256" key="2">
    <source>
        <dbReference type="ARBA" id="ARBA00022448"/>
    </source>
</evidence>
<feature type="transmembrane region" description="Helical" evidence="7">
    <location>
        <begin position="205"/>
        <end position="223"/>
    </location>
</feature>
<dbReference type="Gene3D" id="1.20.1530.20">
    <property type="match status" value="1"/>
</dbReference>
<feature type="transmembrane region" description="Helical" evidence="7">
    <location>
        <begin position="76"/>
        <end position="94"/>
    </location>
</feature>
<evidence type="ECO:0000256" key="6">
    <source>
        <dbReference type="ARBA" id="ARBA00023136"/>
    </source>
</evidence>
<feature type="transmembrane region" description="Helical" evidence="7">
    <location>
        <begin position="140"/>
        <end position="161"/>
    </location>
</feature>
<keyword evidence="10" id="KW-1185">Reference proteome</keyword>
<dbReference type="OrthoDB" id="9793589at2"/>
<dbReference type="InterPro" id="IPR050794">
    <property type="entry name" value="CPA2_transporter"/>
</dbReference>
<keyword evidence="6 7" id="KW-0472">Membrane</keyword>
<dbReference type="AlphaFoldDB" id="A4G9E3"/>
<sequence length="403" mass="44671">MHAGMSTTEIFLIAMLLIFSVPYLIWRLFKTDYYAPLVVVQIIAGILLGPGVMGAIYPDYFAFVFNPTVIHSLNGIAWWSVMIFVMIAGIELDLKKAWEHRRESFITASLALGSPLVSGCIAAAGLLLYSGWIGPKAHTWQFVLGVGMACAVTALPILILLMEKLEVLRQPIGQRILRYASLDDVAIWGVLAIILLDWTRVGRQAAFLIGFAVATFLFRKLMIWLEEKDRWYVSLIWLAACSLAADWAGLHFMVGAFLAGAVMDAHWFNQEKMDFLRHNVLLVIMPVYFLSTGLKTNWAVGGTVVFAAAAVLLVASIIGKLAGVHIAGKILKWEKGEASIIGWLLQTKALIMIIFVNILLDKQIITSETFTALLLMAIASTMLTVPVVYPKLQRLKSLIFKTK</sequence>
<keyword evidence="3 7" id="KW-0812">Transmembrane</keyword>
<feature type="transmembrane region" description="Helical" evidence="7">
    <location>
        <begin position="372"/>
        <end position="389"/>
    </location>
</feature>
<evidence type="ECO:0000313" key="9">
    <source>
        <dbReference type="EMBL" id="CAL63130.1"/>
    </source>
</evidence>
<proteinExistence type="predicted"/>
<feature type="transmembrane region" description="Helical" evidence="7">
    <location>
        <begin position="298"/>
        <end position="318"/>
    </location>
</feature>